<sequence>MPHSRNASDISNLSDISEPESVISFNENVYLAMQNAVISTATYVGQARQITEQLATNQDRWITTPPSVGDVDASRVLDAMLRNAHGTGGESSERYTACAICTCQEIHKQVSLARTWFVYLLWPFTAGTHQLSDLGSGQATLDIYNIYGSRISANPERSSIFRTDVNRRDGYRCLITGLWDGPYCPAGADQGFVTLEEVHILKRDVGAFTMDRAHTAAATWDIIRHYSGMSEETIQNMERLVDDPSNGMMLAHDIHNVFDKLKVYLEQTERENEYVVKEVEGITMPLHETCHYLTLNSSHYTQASLEFCI</sequence>
<dbReference type="OrthoDB" id="2104739at2759"/>
<dbReference type="AlphaFoldDB" id="A0A9P7A0E9"/>
<dbReference type="EMBL" id="JABBWD010000010">
    <property type="protein sequence ID" value="KAG1779931.1"/>
    <property type="molecule type" value="Genomic_DNA"/>
</dbReference>
<keyword evidence="3" id="KW-1185">Reference proteome</keyword>
<protein>
    <recommendedName>
        <fullName evidence="1">HNH nuclease domain-containing protein</fullName>
    </recommendedName>
</protein>
<dbReference type="Pfam" id="PF13391">
    <property type="entry name" value="HNH_2"/>
    <property type="match status" value="1"/>
</dbReference>
<accession>A0A9P7A0E9</accession>
<evidence type="ECO:0000313" key="3">
    <source>
        <dbReference type="Proteomes" id="UP000714275"/>
    </source>
</evidence>
<reference evidence="2" key="1">
    <citation type="journal article" date="2020" name="New Phytol.">
        <title>Comparative genomics reveals dynamic genome evolution in host specialist ectomycorrhizal fungi.</title>
        <authorList>
            <person name="Lofgren L.A."/>
            <person name="Nguyen N.H."/>
            <person name="Vilgalys R."/>
            <person name="Ruytinx J."/>
            <person name="Liao H.L."/>
            <person name="Branco S."/>
            <person name="Kuo A."/>
            <person name="LaButti K."/>
            <person name="Lipzen A."/>
            <person name="Andreopoulos W."/>
            <person name="Pangilinan J."/>
            <person name="Riley R."/>
            <person name="Hundley H."/>
            <person name="Na H."/>
            <person name="Barry K."/>
            <person name="Grigoriev I.V."/>
            <person name="Stajich J.E."/>
            <person name="Kennedy P.G."/>
        </authorList>
    </citation>
    <scope>NUCLEOTIDE SEQUENCE</scope>
    <source>
        <strain evidence="2">DOB743</strain>
    </source>
</reference>
<comment type="caution">
    <text evidence="2">The sequence shown here is derived from an EMBL/GenBank/DDBJ whole genome shotgun (WGS) entry which is preliminary data.</text>
</comment>
<name>A0A9P7A0E9_9AGAM</name>
<dbReference type="InterPro" id="IPR003615">
    <property type="entry name" value="HNH_nuc"/>
</dbReference>
<dbReference type="Proteomes" id="UP000714275">
    <property type="component" value="Unassembled WGS sequence"/>
</dbReference>
<gene>
    <name evidence="2" type="ORF">EV702DRAFT_1083256</name>
</gene>
<organism evidence="2 3">
    <name type="scientific">Suillus placidus</name>
    <dbReference type="NCBI Taxonomy" id="48579"/>
    <lineage>
        <taxon>Eukaryota</taxon>
        <taxon>Fungi</taxon>
        <taxon>Dikarya</taxon>
        <taxon>Basidiomycota</taxon>
        <taxon>Agaricomycotina</taxon>
        <taxon>Agaricomycetes</taxon>
        <taxon>Agaricomycetidae</taxon>
        <taxon>Boletales</taxon>
        <taxon>Suillineae</taxon>
        <taxon>Suillaceae</taxon>
        <taxon>Suillus</taxon>
    </lineage>
</organism>
<evidence type="ECO:0000259" key="1">
    <source>
        <dbReference type="Pfam" id="PF13391"/>
    </source>
</evidence>
<proteinExistence type="predicted"/>
<evidence type="ECO:0000313" key="2">
    <source>
        <dbReference type="EMBL" id="KAG1779931.1"/>
    </source>
</evidence>
<feature type="domain" description="HNH nuclease" evidence="1">
    <location>
        <begin position="173"/>
        <end position="262"/>
    </location>
</feature>